<comment type="caution">
    <text evidence="1">The sequence shown here is derived from an EMBL/GenBank/DDBJ whole genome shotgun (WGS) entry which is preliminary data.</text>
</comment>
<dbReference type="AlphaFoldDB" id="A0A9N7RRK3"/>
<organism evidence="1 2">
    <name type="scientific">Striga hermonthica</name>
    <name type="common">Purple witchweed</name>
    <name type="synonym">Buchnera hermonthica</name>
    <dbReference type="NCBI Taxonomy" id="68872"/>
    <lineage>
        <taxon>Eukaryota</taxon>
        <taxon>Viridiplantae</taxon>
        <taxon>Streptophyta</taxon>
        <taxon>Embryophyta</taxon>
        <taxon>Tracheophyta</taxon>
        <taxon>Spermatophyta</taxon>
        <taxon>Magnoliopsida</taxon>
        <taxon>eudicotyledons</taxon>
        <taxon>Gunneridae</taxon>
        <taxon>Pentapetalae</taxon>
        <taxon>asterids</taxon>
        <taxon>lamiids</taxon>
        <taxon>Lamiales</taxon>
        <taxon>Orobanchaceae</taxon>
        <taxon>Buchnereae</taxon>
        <taxon>Striga</taxon>
    </lineage>
</organism>
<name>A0A9N7RRK3_STRHE</name>
<reference evidence="1" key="1">
    <citation type="submission" date="2019-12" db="EMBL/GenBank/DDBJ databases">
        <authorList>
            <person name="Scholes J."/>
        </authorList>
    </citation>
    <scope>NUCLEOTIDE SEQUENCE</scope>
</reference>
<evidence type="ECO:0000313" key="2">
    <source>
        <dbReference type="Proteomes" id="UP001153555"/>
    </source>
</evidence>
<keyword evidence="2" id="KW-1185">Reference proteome</keyword>
<proteinExistence type="predicted"/>
<accession>A0A9N7RRK3</accession>
<dbReference type="Proteomes" id="UP001153555">
    <property type="component" value="Unassembled WGS sequence"/>
</dbReference>
<evidence type="ECO:0000313" key="1">
    <source>
        <dbReference type="EMBL" id="CAA0841735.1"/>
    </source>
</evidence>
<dbReference type="EMBL" id="CACSLK010034598">
    <property type="protein sequence ID" value="CAA0841735.1"/>
    <property type="molecule type" value="Genomic_DNA"/>
</dbReference>
<sequence length="60" mass="6739">FGLYLSARLCSSGVELLSLVCSCLDLLVEALDHLGWISHVLVSFELLLDYCIRTLFALFF</sequence>
<gene>
    <name evidence="1" type="ORF">SHERM_07611</name>
</gene>
<feature type="non-terminal residue" evidence="1">
    <location>
        <position position="60"/>
    </location>
</feature>
<feature type="non-terminal residue" evidence="1">
    <location>
        <position position="1"/>
    </location>
</feature>
<protein>
    <submittedName>
        <fullName evidence="1">Uncharacterized protein</fullName>
    </submittedName>
</protein>